<feature type="compositionally biased region" description="Low complexity" evidence="1">
    <location>
        <begin position="30"/>
        <end position="44"/>
    </location>
</feature>
<feature type="transmembrane region" description="Helical" evidence="2">
    <location>
        <begin position="6"/>
        <end position="22"/>
    </location>
</feature>
<proteinExistence type="predicted"/>
<sequence length="53" mass="5798">MDITIQYVIIAVVFAVALFYFVKRFLPSKNKTGSCSKGCGCSQSDPSTRGNTF</sequence>
<dbReference type="Pfam" id="PF12669">
    <property type="entry name" value="FeoB_associated"/>
    <property type="match status" value="1"/>
</dbReference>
<comment type="caution">
    <text evidence="3">The sequence shown here is derived from an EMBL/GenBank/DDBJ whole genome shotgun (WGS) entry which is preliminary data.</text>
</comment>
<gene>
    <name evidence="3" type="ORF">ACFSR5_03280</name>
</gene>
<evidence type="ECO:0000256" key="1">
    <source>
        <dbReference type="SAM" id="MobiDB-lite"/>
    </source>
</evidence>
<keyword evidence="2" id="KW-0472">Membrane</keyword>
<name>A0ABW5KCZ1_9SPHI</name>
<dbReference type="EMBL" id="JBHULR010000003">
    <property type="protein sequence ID" value="MFD2546664.1"/>
    <property type="molecule type" value="Genomic_DNA"/>
</dbReference>
<protein>
    <submittedName>
        <fullName evidence="3">FeoB-associated Cys-rich membrane protein</fullName>
    </submittedName>
</protein>
<keyword evidence="2" id="KW-0812">Transmembrane</keyword>
<evidence type="ECO:0000256" key="2">
    <source>
        <dbReference type="SAM" id="Phobius"/>
    </source>
</evidence>
<organism evidence="3 4">
    <name type="scientific">Sphingobacterium suaedae</name>
    <dbReference type="NCBI Taxonomy" id="1686402"/>
    <lineage>
        <taxon>Bacteria</taxon>
        <taxon>Pseudomonadati</taxon>
        <taxon>Bacteroidota</taxon>
        <taxon>Sphingobacteriia</taxon>
        <taxon>Sphingobacteriales</taxon>
        <taxon>Sphingobacteriaceae</taxon>
        <taxon>Sphingobacterium</taxon>
    </lineage>
</organism>
<accession>A0ABW5KCZ1</accession>
<feature type="region of interest" description="Disordered" evidence="1">
    <location>
        <begin position="30"/>
        <end position="53"/>
    </location>
</feature>
<keyword evidence="2" id="KW-1133">Transmembrane helix</keyword>
<evidence type="ECO:0000313" key="3">
    <source>
        <dbReference type="EMBL" id="MFD2546664.1"/>
    </source>
</evidence>
<reference evidence="4" key="1">
    <citation type="journal article" date="2019" name="Int. J. Syst. Evol. Microbiol.">
        <title>The Global Catalogue of Microorganisms (GCM) 10K type strain sequencing project: providing services to taxonomists for standard genome sequencing and annotation.</title>
        <authorList>
            <consortium name="The Broad Institute Genomics Platform"/>
            <consortium name="The Broad Institute Genome Sequencing Center for Infectious Disease"/>
            <person name="Wu L."/>
            <person name="Ma J."/>
        </authorList>
    </citation>
    <scope>NUCLEOTIDE SEQUENCE [LARGE SCALE GENOMIC DNA]</scope>
    <source>
        <strain evidence="4">KCTC 42662</strain>
    </source>
</reference>
<evidence type="ECO:0000313" key="4">
    <source>
        <dbReference type="Proteomes" id="UP001597545"/>
    </source>
</evidence>
<keyword evidence="4" id="KW-1185">Reference proteome</keyword>
<dbReference type="RefSeq" id="WP_380900682.1">
    <property type="nucleotide sequence ID" value="NZ_JBHUEG010000007.1"/>
</dbReference>
<dbReference type="Proteomes" id="UP001597545">
    <property type="component" value="Unassembled WGS sequence"/>
</dbReference>